<gene>
    <name evidence="1" type="ORF">LOK49_LG02G03396</name>
</gene>
<organism evidence="1 2">
    <name type="scientific">Camellia lanceoleosa</name>
    <dbReference type="NCBI Taxonomy" id="1840588"/>
    <lineage>
        <taxon>Eukaryota</taxon>
        <taxon>Viridiplantae</taxon>
        <taxon>Streptophyta</taxon>
        <taxon>Embryophyta</taxon>
        <taxon>Tracheophyta</taxon>
        <taxon>Spermatophyta</taxon>
        <taxon>Magnoliopsida</taxon>
        <taxon>eudicotyledons</taxon>
        <taxon>Gunneridae</taxon>
        <taxon>Pentapetalae</taxon>
        <taxon>asterids</taxon>
        <taxon>Ericales</taxon>
        <taxon>Theaceae</taxon>
        <taxon>Camellia</taxon>
    </lineage>
</organism>
<dbReference type="Proteomes" id="UP001060215">
    <property type="component" value="Chromosome 3"/>
</dbReference>
<reference evidence="1 2" key="1">
    <citation type="journal article" date="2022" name="Plant J.">
        <title>Chromosome-level genome of Camellia lanceoleosa provides a valuable resource for understanding genome evolution and self-incompatibility.</title>
        <authorList>
            <person name="Gong W."/>
            <person name="Xiao S."/>
            <person name="Wang L."/>
            <person name="Liao Z."/>
            <person name="Chang Y."/>
            <person name="Mo W."/>
            <person name="Hu G."/>
            <person name="Li W."/>
            <person name="Zhao G."/>
            <person name="Zhu H."/>
            <person name="Hu X."/>
            <person name="Ji K."/>
            <person name="Xiang X."/>
            <person name="Song Q."/>
            <person name="Yuan D."/>
            <person name="Jin S."/>
            <person name="Zhang L."/>
        </authorList>
    </citation>
    <scope>NUCLEOTIDE SEQUENCE [LARGE SCALE GENOMIC DNA]</scope>
    <source>
        <strain evidence="1">SQ_2022a</strain>
    </source>
</reference>
<evidence type="ECO:0000313" key="2">
    <source>
        <dbReference type="Proteomes" id="UP001060215"/>
    </source>
</evidence>
<keyword evidence="2" id="KW-1185">Reference proteome</keyword>
<protein>
    <submittedName>
        <fullName evidence="1">Uncharacterized protein</fullName>
    </submittedName>
</protein>
<sequence length="125" mass="13709">MLGLRIPEVTADILAQLVGSYVPLSMNKYGSNVVEKCLREAGEDQVSRIIREIVSSQNFLMVLQDPYGNYVAQSALAISKELFATPWLASFRCITHSSIAIPMGRGCWHAPRQQAAHISDAKGTC</sequence>
<comment type="caution">
    <text evidence="1">The sequence shown here is derived from an EMBL/GenBank/DDBJ whole genome shotgun (WGS) entry which is preliminary data.</text>
</comment>
<name>A0ACC0IU17_9ERIC</name>
<dbReference type="EMBL" id="CM045760">
    <property type="protein sequence ID" value="KAI8028583.1"/>
    <property type="molecule type" value="Genomic_DNA"/>
</dbReference>
<evidence type="ECO:0000313" key="1">
    <source>
        <dbReference type="EMBL" id="KAI8028583.1"/>
    </source>
</evidence>
<proteinExistence type="predicted"/>
<accession>A0ACC0IU17</accession>